<dbReference type="KEGG" id="rli:RLO149_c044410"/>
<protein>
    <submittedName>
        <fullName evidence="3">Glycosyl transferase-like protein</fullName>
    </submittedName>
</protein>
<dbReference type="eggNOG" id="COG0438">
    <property type="taxonomic scope" value="Bacteria"/>
</dbReference>
<dbReference type="InterPro" id="IPR050194">
    <property type="entry name" value="Glycosyltransferase_grp1"/>
</dbReference>
<evidence type="ECO:0000259" key="2">
    <source>
        <dbReference type="Pfam" id="PF13579"/>
    </source>
</evidence>
<keyword evidence="4" id="KW-1185">Reference proteome</keyword>
<dbReference type="Pfam" id="PF00534">
    <property type="entry name" value="Glycos_transf_1"/>
    <property type="match status" value="1"/>
</dbReference>
<dbReference type="STRING" id="391595.RLO149_c044410"/>
<dbReference type="Proteomes" id="UP000001353">
    <property type="component" value="Chromosome"/>
</dbReference>
<reference evidence="3 4" key="1">
    <citation type="journal article" date="2011" name="BMC Genomics">
        <title>Comparative genome analysis and genome-guided physiological analysis of Roseobacter litoralis.</title>
        <authorList>
            <person name="Kalhoefer D."/>
            <person name="Thole S."/>
            <person name="Voget S."/>
            <person name="Lehmann R."/>
            <person name="Liesegang H."/>
            <person name="Wollher A."/>
            <person name="Daniel R."/>
            <person name="Simon M."/>
            <person name="Brinkhoff T."/>
        </authorList>
    </citation>
    <scope>NUCLEOTIDE SEQUENCE [LARGE SCALE GENOMIC DNA]</scope>
    <source>
        <strain evidence="4">ATCC 49566 / DSM 6996 / JCM 21268 / NBRC 15278 / OCh 149</strain>
    </source>
</reference>
<dbReference type="EMBL" id="CP002623">
    <property type="protein sequence ID" value="AEI96328.1"/>
    <property type="molecule type" value="Genomic_DNA"/>
</dbReference>
<dbReference type="SUPFAM" id="SSF53756">
    <property type="entry name" value="UDP-Glycosyltransferase/glycogen phosphorylase"/>
    <property type="match status" value="1"/>
</dbReference>
<evidence type="ECO:0000313" key="4">
    <source>
        <dbReference type="Proteomes" id="UP000001353"/>
    </source>
</evidence>
<dbReference type="Pfam" id="PF13579">
    <property type="entry name" value="Glyco_trans_4_4"/>
    <property type="match status" value="1"/>
</dbReference>
<dbReference type="GO" id="GO:0016758">
    <property type="term" value="F:hexosyltransferase activity"/>
    <property type="evidence" value="ECO:0007669"/>
    <property type="project" value="TreeGrafter"/>
</dbReference>
<dbReference type="AlphaFoldDB" id="F7ZJ83"/>
<feature type="domain" description="Glycosyl transferase family 1" evidence="1">
    <location>
        <begin position="397"/>
        <end position="572"/>
    </location>
</feature>
<dbReference type="PANTHER" id="PTHR45947:SF3">
    <property type="entry name" value="SULFOQUINOVOSYL TRANSFERASE SQD2"/>
    <property type="match status" value="1"/>
</dbReference>
<dbReference type="PANTHER" id="PTHR45947">
    <property type="entry name" value="SULFOQUINOVOSYL TRANSFERASE SQD2"/>
    <property type="match status" value="1"/>
</dbReference>
<gene>
    <name evidence="3" type="ordered locus">RLO149_c044410</name>
</gene>
<dbReference type="InterPro" id="IPR001296">
    <property type="entry name" value="Glyco_trans_1"/>
</dbReference>
<dbReference type="OrthoDB" id="9807414at2"/>
<organism evidence="3 4">
    <name type="scientific">Roseobacter litoralis (strain ATCC 49566 / DSM 6996 / JCM 21268 / NBRC 15278 / OCh 149)</name>
    <dbReference type="NCBI Taxonomy" id="391595"/>
    <lineage>
        <taxon>Bacteria</taxon>
        <taxon>Pseudomonadati</taxon>
        <taxon>Pseudomonadota</taxon>
        <taxon>Alphaproteobacteria</taxon>
        <taxon>Rhodobacterales</taxon>
        <taxon>Roseobacteraceae</taxon>
        <taxon>Roseobacter</taxon>
    </lineage>
</organism>
<dbReference type="HOGENOM" id="CLU_009583_2_2_5"/>
<dbReference type="Gene3D" id="3.40.50.2000">
    <property type="entry name" value="Glycogen Phosphorylase B"/>
    <property type="match status" value="2"/>
</dbReference>
<sequence>MQSTTPSDTMQVSAELLAFLSAIYEAYIAAKWRPDGPLHKRLLRRAFILIATRKLRKLVRRAHHLAKKIASADDLAALIEDTFLEHRVLRSPVLLRPDYPRLAETILHIGKDITLNRKNPETGSVGALLQICGCDPAQLIETYDRPSIRGVLSDAHRIMLGMDGLEVRNLLAHSELPTKAVRGRTIAYVAAMTLPYQTNGYCSRTEGVALAYQANGFSVEVISKPGFPLNVAGNKKLTYPSEAETYNGVTYHRILSPLMTSREFCAYAEKAAEALLQKIQKLQAGHVIAASDYRNSLPALIAARRLGLPFTYELRGMWEITWASENSGYQNTRQFHVAQELETFVCRHADTVLTLTQGMKDNLVSRGVDAGKIALMPNGVSPEMLEILPRDEALASSLGLSQDTVVIGYAGAFKEYEGLQDLAAATAQLAQQGLDVMLLILGAEKPDFLGATPITDEIREAFDQTGQRQRLLITGRVPFEDMPRYYSVMDICPVTRRSYDVTELVSPIKPVEAMAQCKAVVLSDVEALKFFSQNETTALLFRKGDVDHLAEQLARFVQDKDLRESFGHKGRHFVETDLQWSSICARAAKHIGLAS</sequence>
<dbReference type="InterPro" id="IPR028098">
    <property type="entry name" value="Glyco_trans_4-like_N"/>
</dbReference>
<accession>F7ZJ83</accession>
<evidence type="ECO:0000313" key="3">
    <source>
        <dbReference type="EMBL" id="AEI96328.1"/>
    </source>
</evidence>
<dbReference type="RefSeq" id="WP_013964197.1">
    <property type="nucleotide sequence ID" value="NC_015730.1"/>
</dbReference>
<feature type="domain" description="Glycosyltransferase subfamily 4-like N-terminal" evidence="2">
    <location>
        <begin position="203"/>
        <end position="379"/>
    </location>
</feature>
<proteinExistence type="predicted"/>
<name>F7ZJ83_ROSLO</name>
<evidence type="ECO:0000259" key="1">
    <source>
        <dbReference type="Pfam" id="PF00534"/>
    </source>
</evidence>